<name>A0A6M0RPS4_9CYAN</name>
<sequence>MTDQPLISSPSIFASIRSGQALIVGGNRGIGLGFVKHLLKDQRFDQVFATYRTKTAASELLELAQTHDRLHCIAMDLTDEAAIESGIAQIKTMTPELHFVVNCVGFLHDGAIAPEKALRQLQPDHLMRYFQVNSIGAALLAKHLLPLLNHKQPNVFATISAKIGSIEDNRLGGWYGYRASKAALNMLLKTAAIEYSRRSKQTAIVLLHPGTTDTRLSEPFQRGVPPDKLFPVPKTVGLLMNVLGNVTLDDNGSFFSWDGSQLPW</sequence>
<dbReference type="CDD" id="cd05325">
    <property type="entry name" value="carb_red_sniffer_like_SDR_c"/>
    <property type="match status" value="1"/>
</dbReference>
<dbReference type="GO" id="GO:0005737">
    <property type="term" value="C:cytoplasm"/>
    <property type="evidence" value="ECO:0007669"/>
    <property type="project" value="TreeGrafter"/>
</dbReference>
<protein>
    <submittedName>
        <fullName evidence="1">SDR family NAD(P)-dependent oxidoreductase</fullName>
    </submittedName>
</protein>
<dbReference type="PANTHER" id="PTHR43544:SF12">
    <property type="entry name" value="NAD(P)-BINDING ROSSMANN-FOLD SUPERFAMILY PROTEIN"/>
    <property type="match status" value="1"/>
</dbReference>
<dbReference type="InterPro" id="IPR051468">
    <property type="entry name" value="Fungal_SecMetab_SDRs"/>
</dbReference>
<dbReference type="PRINTS" id="PR00081">
    <property type="entry name" value="GDHRDH"/>
</dbReference>
<dbReference type="InterPro" id="IPR002347">
    <property type="entry name" value="SDR_fam"/>
</dbReference>
<dbReference type="EMBL" id="QXHD01000004">
    <property type="protein sequence ID" value="NEZ57860.1"/>
    <property type="molecule type" value="Genomic_DNA"/>
</dbReference>
<proteinExistence type="predicted"/>
<reference evidence="1 2" key="1">
    <citation type="journal article" date="2020" name="Microb. Ecol.">
        <title>Ecogenomics of the Marine Benthic Filamentous Cyanobacterium Adonisia.</title>
        <authorList>
            <person name="Walter J.M."/>
            <person name="Coutinho F.H."/>
            <person name="Leomil L."/>
            <person name="Hargreaves P.I."/>
            <person name="Campeao M.E."/>
            <person name="Vieira V.V."/>
            <person name="Silva B.S."/>
            <person name="Fistarol G.O."/>
            <person name="Salomon P.S."/>
            <person name="Sawabe T."/>
            <person name="Mino S."/>
            <person name="Hosokawa M."/>
            <person name="Miyashita H."/>
            <person name="Maruyama F."/>
            <person name="van Verk M.C."/>
            <person name="Dutilh B.E."/>
            <person name="Thompson C.C."/>
            <person name="Thompson F.L."/>
        </authorList>
    </citation>
    <scope>NUCLEOTIDE SEQUENCE [LARGE SCALE GENOMIC DNA]</scope>
    <source>
        <strain evidence="1 2">CCMR0081</strain>
    </source>
</reference>
<evidence type="ECO:0000313" key="2">
    <source>
        <dbReference type="Proteomes" id="UP000481033"/>
    </source>
</evidence>
<dbReference type="AlphaFoldDB" id="A0A6M0RPS4"/>
<gene>
    <name evidence="1" type="ORF">DXZ20_19880</name>
</gene>
<keyword evidence="2" id="KW-1185">Reference proteome</keyword>
<dbReference type="SUPFAM" id="SSF51735">
    <property type="entry name" value="NAD(P)-binding Rossmann-fold domains"/>
    <property type="match status" value="1"/>
</dbReference>
<comment type="caution">
    <text evidence="1">The sequence shown here is derived from an EMBL/GenBank/DDBJ whole genome shotgun (WGS) entry which is preliminary data.</text>
</comment>
<organism evidence="1 2">
    <name type="scientific">Adonisia turfae CCMR0081</name>
    <dbReference type="NCBI Taxonomy" id="2292702"/>
    <lineage>
        <taxon>Bacteria</taxon>
        <taxon>Bacillati</taxon>
        <taxon>Cyanobacteriota</taxon>
        <taxon>Adonisia</taxon>
        <taxon>Adonisia turfae</taxon>
    </lineage>
</organism>
<dbReference type="Pfam" id="PF00106">
    <property type="entry name" value="adh_short"/>
    <property type="match status" value="1"/>
</dbReference>
<dbReference type="GO" id="GO:0016491">
    <property type="term" value="F:oxidoreductase activity"/>
    <property type="evidence" value="ECO:0007669"/>
    <property type="project" value="TreeGrafter"/>
</dbReference>
<dbReference type="Proteomes" id="UP000481033">
    <property type="component" value="Unassembled WGS sequence"/>
</dbReference>
<accession>A0A6M0RPS4</accession>
<evidence type="ECO:0000313" key="1">
    <source>
        <dbReference type="EMBL" id="NEZ57860.1"/>
    </source>
</evidence>
<dbReference type="RefSeq" id="WP_163700014.1">
    <property type="nucleotide sequence ID" value="NZ_QXHD01000004.1"/>
</dbReference>
<dbReference type="InterPro" id="IPR036291">
    <property type="entry name" value="NAD(P)-bd_dom_sf"/>
</dbReference>
<dbReference type="PANTHER" id="PTHR43544">
    <property type="entry name" value="SHORT-CHAIN DEHYDROGENASE/REDUCTASE"/>
    <property type="match status" value="1"/>
</dbReference>
<dbReference type="Gene3D" id="3.40.50.720">
    <property type="entry name" value="NAD(P)-binding Rossmann-like Domain"/>
    <property type="match status" value="1"/>
</dbReference>